<accession>A0A813YVA9</accession>
<evidence type="ECO:0000256" key="1">
    <source>
        <dbReference type="ARBA" id="ARBA00004273"/>
    </source>
</evidence>
<keyword evidence="6" id="KW-0999">Mitochondrion inner membrane</keyword>
<evidence type="ECO:0000256" key="2">
    <source>
        <dbReference type="ARBA" id="ARBA00006842"/>
    </source>
</evidence>
<gene>
    <name evidence="12" type="ORF">EDS130_LOCUS9247</name>
</gene>
<organism evidence="12 13">
    <name type="scientific">Adineta ricciae</name>
    <name type="common">Rotifer</name>
    <dbReference type="NCBI Taxonomy" id="249248"/>
    <lineage>
        <taxon>Eukaryota</taxon>
        <taxon>Metazoa</taxon>
        <taxon>Spiralia</taxon>
        <taxon>Gnathifera</taxon>
        <taxon>Rotifera</taxon>
        <taxon>Eurotatoria</taxon>
        <taxon>Bdelloidea</taxon>
        <taxon>Adinetida</taxon>
        <taxon>Adinetidae</taxon>
        <taxon>Adineta</taxon>
    </lineage>
</organism>
<evidence type="ECO:0000256" key="7">
    <source>
        <dbReference type="ARBA" id="ARBA00023065"/>
    </source>
</evidence>
<comment type="similarity">
    <text evidence="2">Belongs to the ATPase d subunit family.</text>
</comment>
<dbReference type="OrthoDB" id="35799at2759"/>
<keyword evidence="8" id="KW-0496">Mitochondrion</keyword>
<dbReference type="EMBL" id="CAJNOJ010000030">
    <property type="protein sequence ID" value="CAF0890255.1"/>
    <property type="molecule type" value="Genomic_DNA"/>
</dbReference>
<keyword evidence="10" id="KW-0175">Coiled coil</keyword>
<keyword evidence="9" id="KW-0472">Membrane</keyword>
<dbReference type="InterPro" id="IPR036228">
    <property type="entry name" value="ATP_synth_F0_dsu_sf_mt"/>
</dbReference>
<dbReference type="AlphaFoldDB" id="A0A813YVA9"/>
<dbReference type="GO" id="GO:0015078">
    <property type="term" value="F:proton transmembrane transporter activity"/>
    <property type="evidence" value="ECO:0007669"/>
    <property type="project" value="InterPro"/>
</dbReference>
<keyword evidence="4" id="KW-0138">CF(0)</keyword>
<feature type="compositionally biased region" description="Basic and acidic residues" evidence="11">
    <location>
        <begin position="219"/>
        <end position="229"/>
    </location>
</feature>
<name>A0A813YVA9_ADIRI</name>
<evidence type="ECO:0008006" key="14">
    <source>
        <dbReference type="Google" id="ProtNLM"/>
    </source>
</evidence>
<feature type="region of interest" description="Disordered" evidence="11">
    <location>
        <begin position="203"/>
        <end position="238"/>
    </location>
</feature>
<evidence type="ECO:0000256" key="8">
    <source>
        <dbReference type="ARBA" id="ARBA00023128"/>
    </source>
</evidence>
<dbReference type="PANTHER" id="PTHR12700">
    <property type="entry name" value="ATP SYNTHASE SUBUNIT D, MITOCHONDRIAL"/>
    <property type="match status" value="1"/>
</dbReference>
<evidence type="ECO:0000256" key="10">
    <source>
        <dbReference type="SAM" id="Coils"/>
    </source>
</evidence>
<evidence type="ECO:0000313" key="12">
    <source>
        <dbReference type="EMBL" id="CAF0890255.1"/>
    </source>
</evidence>
<dbReference type="SUPFAM" id="SSF161065">
    <property type="entry name" value="ATP synthase D chain-like"/>
    <property type="match status" value="1"/>
</dbReference>
<comment type="subcellular location">
    <subcellularLocation>
        <location evidence="1">Mitochondrion inner membrane</location>
    </subcellularLocation>
</comment>
<dbReference type="GO" id="GO:0015986">
    <property type="term" value="P:proton motive force-driven ATP synthesis"/>
    <property type="evidence" value="ECO:0007669"/>
    <property type="project" value="InterPro"/>
</dbReference>
<evidence type="ECO:0000256" key="11">
    <source>
        <dbReference type="SAM" id="MobiDB-lite"/>
    </source>
</evidence>
<dbReference type="GO" id="GO:0005743">
    <property type="term" value="C:mitochondrial inner membrane"/>
    <property type="evidence" value="ECO:0007669"/>
    <property type="project" value="UniProtKB-SubCell"/>
</dbReference>
<keyword evidence="3" id="KW-0813">Transport</keyword>
<keyword evidence="7" id="KW-0406">Ion transport</keyword>
<feature type="coiled-coil region" evidence="10">
    <location>
        <begin position="97"/>
        <end position="135"/>
    </location>
</feature>
<evidence type="ECO:0000256" key="6">
    <source>
        <dbReference type="ARBA" id="ARBA00022792"/>
    </source>
</evidence>
<evidence type="ECO:0000256" key="9">
    <source>
        <dbReference type="ARBA" id="ARBA00023136"/>
    </source>
</evidence>
<dbReference type="Gene3D" id="6.10.280.70">
    <property type="match status" value="1"/>
</dbReference>
<dbReference type="Pfam" id="PF05873">
    <property type="entry name" value="Mt_ATP-synt_D"/>
    <property type="match status" value="1"/>
</dbReference>
<protein>
    <recommendedName>
        <fullName evidence="14">ATP synthase subunit d, mitochondrial</fullName>
    </recommendedName>
</protein>
<keyword evidence="5" id="KW-0375">Hydrogen ion transport</keyword>
<evidence type="ECO:0000313" key="13">
    <source>
        <dbReference type="Proteomes" id="UP000663852"/>
    </source>
</evidence>
<evidence type="ECO:0000256" key="5">
    <source>
        <dbReference type="ARBA" id="ARBA00022781"/>
    </source>
</evidence>
<reference evidence="12" key="1">
    <citation type="submission" date="2021-02" db="EMBL/GenBank/DDBJ databases">
        <authorList>
            <person name="Nowell W R."/>
        </authorList>
    </citation>
    <scope>NUCLEOTIDE SEQUENCE</scope>
</reference>
<dbReference type="GO" id="GO:0045259">
    <property type="term" value="C:proton-transporting ATP synthase complex"/>
    <property type="evidence" value="ECO:0007669"/>
    <property type="project" value="UniProtKB-KW"/>
</dbReference>
<evidence type="ECO:0000256" key="4">
    <source>
        <dbReference type="ARBA" id="ARBA00022547"/>
    </source>
</evidence>
<dbReference type="Proteomes" id="UP000663852">
    <property type="component" value="Unassembled WGS sequence"/>
</dbReference>
<evidence type="ECO:0000256" key="3">
    <source>
        <dbReference type="ARBA" id="ARBA00022448"/>
    </source>
</evidence>
<sequence>MAQQAGRSAVAASRFTASKMDWNRILKLSGSNTTTVSNLQSKWSQAAVKMNALSDTLPKIDFSYYRKMVSDPTLVDKLQKEYENAQIAYPKDSANRLKELEEYAKSEEKRAQEFVKLAEGEVEKLRKEFDRWDNVPPADEVTYELASFYMPEAVYPRVWDKDEHDKLKDIQFLPYEKRDSLRWWVEQGGELLPHKHEWVMPDEALDPIGAPPRPQKAISDAHGHGHGDTQKISAGNKH</sequence>
<proteinExistence type="inferred from homology"/>
<comment type="caution">
    <text evidence="12">The sequence shown here is derived from an EMBL/GenBank/DDBJ whole genome shotgun (WGS) entry which is preliminary data.</text>
</comment>
<dbReference type="InterPro" id="IPR008689">
    <property type="entry name" value="ATP_synth_F0_dsu_mt"/>
</dbReference>